<reference evidence="15" key="2">
    <citation type="journal article" date="2023" name="IMA Fungus">
        <title>Comparative genomic study of the Penicillium genus elucidates a diverse pangenome and 15 lateral gene transfer events.</title>
        <authorList>
            <person name="Petersen C."/>
            <person name="Sorensen T."/>
            <person name="Nielsen M.R."/>
            <person name="Sondergaard T.E."/>
            <person name="Sorensen J.L."/>
            <person name="Fitzpatrick D.A."/>
            <person name="Frisvad J.C."/>
            <person name="Nielsen K.L."/>
        </authorList>
    </citation>
    <scope>NUCLEOTIDE SEQUENCE</scope>
    <source>
        <strain evidence="15">IBT 29677</strain>
    </source>
</reference>
<keyword evidence="12" id="KW-0460">Magnesium</keyword>
<keyword evidence="14" id="KW-0732">Signal</keyword>
<name>A0A9W9VXC3_9EURO</name>
<evidence type="ECO:0000256" key="9">
    <source>
        <dbReference type="ARBA" id="ARBA00043187"/>
    </source>
</evidence>
<reference evidence="15" key="1">
    <citation type="submission" date="2022-12" db="EMBL/GenBank/DDBJ databases">
        <authorList>
            <person name="Petersen C."/>
        </authorList>
    </citation>
    <scope>NUCLEOTIDE SEQUENCE</scope>
    <source>
        <strain evidence="15">IBT 29677</strain>
    </source>
</reference>
<feature type="signal peptide" evidence="14">
    <location>
        <begin position="1"/>
        <end position="23"/>
    </location>
</feature>
<dbReference type="GeneID" id="81370265"/>
<evidence type="ECO:0000256" key="7">
    <source>
        <dbReference type="ARBA" id="ARBA00042722"/>
    </source>
</evidence>
<dbReference type="Proteomes" id="UP001147747">
    <property type="component" value="Unassembled WGS sequence"/>
</dbReference>
<organism evidence="15 16">
    <name type="scientific">Penicillium cosmopolitanum</name>
    <dbReference type="NCBI Taxonomy" id="1131564"/>
    <lineage>
        <taxon>Eukaryota</taxon>
        <taxon>Fungi</taxon>
        <taxon>Dikarya</taxon>
        <taxon>Ascomycota</taxon>
        <taxon>Pezizomycotina</taxon>
        <taxon>Eurotiomycetes</taxon>
        <taxon>Eurotiomycetidae</taxon>
        <taxon>Eurotiales</taxon>
        <taxon>Aspergillaceae</taxon>
        <taxon>Penicillium</taxon>
    </lineage>
</organism>
<evidence type="ECO:0000256" key="14">
    <source>
        <dbReference type="SAM" id="SignalP"/>
    </source>
</evidence>
<feature type="binding site" evidence="12">
    <location>
        <position position="289"/>
    </location>
    <ligand>
        <name>Mg(2+)</name>
        <dbReference type="ChEBI" id="CHEBI:18420"/>
        <label>1</label>
    </ligand>
</feature>
<evidence type="ECO:0000256" key="2">
    <source>
        <dbReference type="ARBA" id="ARBA00012255"/>
    </source>
</evidence>
<evidence type="ECO:0000256" key="6">
    <source>
        <dbReference type="ARBA" id="ARBA00042471"/>
    </source>
</evidence>
<evidence type="ECO:0000256" key="8">
    <source>
        <dbReference type="ARBA" id="ARBA00042850"/>
    </source>
</evidence>
<sequence>MTPSRTSRTLGALLALHAGDALGAPLEFKPHTVIRGLHPGRNANAEFPRTLTGGGSHSWAPGAATDDTDLTRAVLLAYRDAICNGDDVVNKAAEHFLAWYRGDHWPSRRQGSKPRDIGRTTRKALSSLASSRHPSSTGAGEGSAGNGSLMRCIPTGLFQNDPELLIKESQSISAITHNDTRCTIACAAYNAIVSALVVRGLSVEDAVSAGERVAISLESGRTDGPVYGAMKIGRTTSLVELADKGPRKLGFPGMCGGFVLNSLTLAVAAVLDERRLDQVLVDVVRVGMDTDTNAAIAGGLLGARDGEEAVLDEWKDLLQFGPEFRRLVDQILTAQGVIPEEGQSDEVGLFSGNHGLNVSI</sequence>
<feature type="binding site" evidence="12">
    <location>
        <position position="292"/>
    </location>
    <ligand>
        <name>Mg(2+)</name>
        <dbReference type="ChEBI" id="CHEBI:18420"/>
        <label>1</label>
    </ligand>
</feature>
<evidence type="ECO:0000256" key="4">
    <source>
        <dbReference type="ARBA" id="ARBA00041057"/>
    </source>
</evidence>
<dbReference type="PANTHER" id="PTHR16222">
    <property type="entry name" value="ADP-RIBOSYLGLYCOHYDROLASE"/>
    <property type="match status" value="1"/>
</dbReference>
<accession>A0A9W9VXC3</accession>
<dbReference type="PANTHER" id="PTHR16222:SF24">
    <property type="entry name" value="ADP-RIBOSYLHYDROLASE ARH3"/>
    <property type="match status" value="1"/>
</dbReference>
<feature type="binding site" evidence="12">
    <location>
        <position position="66"/>
    </location>
    <ligand>
        <name>Mg(2+)</name>
        <dbReference type="ChEBI" id="CHEBI:18420"/>
        <label>1</label>
    </ligand>
</feature>
<feature type="binding site" evidence="12">
    <location>
        <position position="291"/>
    </location>
    <ligand>
        <name>Mg(2+)</name>
        <dbReference type="ChEBI" id="CHEBI:18420"/>
        <label>1</label>
    </ligand>
</feature>
<dbReference type="EC" id="3.2.1.143" evidence="2"/>
<evidence type="ECO:0000256" key="5">
    <source>
        <dbReference type="ARBA" id="ARBA00042398"/>
    </source>
</evidence>
<evidence type="ECO:0000256" key="13">
    <source>
        <dbReference type="SAM" id="MobiDB-lite"/>
    </source>
</evidence>
<proteinExistence type="inferred from homology"/>
<evidence type="ECO:0000313" key="15">
    <source>
        <dbReference type="EMBL" id="KAJ5391158.1"/>
    </source>
</evidence>
<dbReference type="EMBL" id="JAPZBU010000008">
    <property type="protein sequence ID" value="KAJ5391158.1"/>
    <property type="molecule type" value="Genomic_DNA"/>
</dbReference>
<dbReference type="AlphaFoldDB" id="A0A9W9VXC3"/>
<dbReference type="InterPro" id="IPR050792">
    <property type="entry name" value="ADP-ribosylglycohydrolase"/>
</dbReference>
<comment type="cofactor">
    <cofactor evidence="12">
        <name>Mg(2+)</name>
        <dbReference type="ChEBI" id="CHEBI:18420"/>
    </cofactor>
    <text evidence="12">Binds 2 magnesium ions per subunit.</text>
</comment>
<dbReference type="GO" id="GO:0046872">
    <property type="term" value="F:metal ion binding"/>
    <property type="evidence" value="ECO:0007669"/>
    <property type="project" value="UniProtKB-KW"/>
</dbReference>
<keyword evidence="16" id="KW-1185">Reference proteome</keyword>
<comment type="caution">
    <text evidence="15">The sequence shown here is derived from an EMBL/GenBank/DDBJ whole genome shotgun (WGS) entry which is preliminary data.</text>
</comment>
<evidence type="ECO:0000256" key="10">
    <source>
        <dbReference type="ARBA" id="ARBA00043193"/>
    </source>
</evidence>
<comment type="catalytic activity">
    <reaction evidence="11">
        <text>alpha-NAD(+) + H2O = ADP-D-ribose + nicotinamide + H(+)</text>
        <dbReference type="Rhea" id="RHEA:68792"/>
        <dbReference type="ChEBI" id="CHEBI:15377"/>
        <dbReference type="ChEBI" id="CHEBI:15378"/>
        <dbReference type="ChEBI" id="CHEBI:17154"/>
        <dbReference type="ChEBI" id="CHEBI:57967"/>
        <dbReference type="ChEBI" id="CHEBI:77017"/>
    </reaction>
</comment>
<keyword evidence="12" id="KW-0479">Metal-binding</keyword>
<evidence type="ECO:0000256" key="11">
    <source>
        <dbReference type="ARBA" id="ARBA00049015"/>
    </source>
</evidence>
<dbReference type="Pfam" id="PF03747">
    <property type="entry name" value="ADP_ribosyl_GH"/>
    <property type="match status" value="1"/>
</dbReference>
<keyword evidence="3" id="KW-0378">Hydrolase</keyword>
<evidence type="ECO:0000313" key="16">
    <source>
        <dbReference type="Proteomes" id="UP001147747"/>
    </source>
</evidence>
<comment type="similarity">
    <text evidence="1">Belongs to the ADP-ribosylglycohydrolase family.</text>
</comment>
<dbReference type="Gene3D" id="1.10.4080.10">
    <property type="entry name" value="ADP-ribosylation/Crystallin J1"/>
    <property type="match status" value="1"/>
</dbReference>
<evidence type="ECO:0000256" key="1">
    <source>
        <dbReference type="ARBA" id="ARBA00010702"/>
    </source>
</evidence>
<dbReference type="InterPro" id="IPR005502">
    <property type="entry name" value="Ribosyl_crysJ1"/>
</dbReference>
<dbReference type="InterPro" id="IPR036705">
    <property type="entry name" value="Ribosyl_crysJ1_sf"/>
</dbReference>
<feature type="binding site" evidence="12">
    <location>
        <position position="65"/>
    </location>
    <ligand>
        <name>Mg(2+)</name>
        <dbReference type="ChEBI" id="CHEBI:18420"/>
        <label>1</label>
    </ligand>
</feature>
<dbReference type="RefSeq" id="XP_056486836.1">
    <property type="nucleotide sequence ID" value="XM_056631285.1"/>
</dbReference>
<feature type="binding site" evidence="12">
    <location>
        <position position="67"/>
    </location>
    <ligand>
        <name>Mg(2+)</name>
        <dbReference type="ChEBI" id="CHEBI:18420"/>
        <label>1</label>
    </ligand>
</feature>
<gene>
    <name evidence="15" type="ORF">N7509_006648</name>
</gene>
<dbReference type="OrthoDB" id="2021138at2759"/>
<feature type="chain" id="PRO_5040912676" description="ADP-ribosylhydrolase ARH3" evidence="14">
    <location>
        <begin position="24"/>
        <end position="360"/>
    </location>
</feature>
<evidence type="ECO:0000256" key="12">
    <source>
        <dbReference type="PIRSR" id="PIRSR605502-1"/>
    </source>
</evidence>
<protein>
    <recommendedName>
        <fullName evidence="4">ADP-ribosylhydrolase ARH3</fullName>
        <ecNumber evidence="2">3.2.1.143</ecNumber>
    </recommendedName>
    <alternativeName>
        <fullName evidence="5">ADP-ribose glycohydrolase ARH3</fullName>
    </alternativeName>
    <alternativeName>
        <fullName evidence="6">ADP-ribosylhydrolase 3</fullName>
    </alternativeName>
    <alternativeName>
        <fullName evidence="9">O-acetyl-ADP-ribose deacetylase ARH3</fullName>
    </alternativeName>
    <alternativeName>
        <fullName evidence="10">Poly(ADP-ribose) glycohydrolase ARH3</fullName>
    </alternativeName>
    <alternativeName>
        <fullName evidence="8">[Protein ADP-ribosylarginine] hydrolase-like protein 2</fullName>
    </alternativeName>
    <alternativeName>
        <fullName evidence="7">[Protein ADP-ribosylserine] hydrolase</fullName>
    </alternativeName>
</protein>
<dbReference type="SUPFAM" id="SSF101478">
    <property type="entry name" value="ADP-ribosylglycohydrolase"/>
    <property type="match status" value="1"/>
</dbReference>
<feature type="region of interest" description="Disordered" evidence="13">
    <location>
        <begin position="106"/>
        <end position="146"/>
    </location>
</feature>
<evidence type="ECO:0000256" key="3">
    <source>
        <dbReference type="ARBA" id="ARBA00022801"/>
    </source>
</evidence>
<dbReference type="GO" id="GO:0004649">
    <property type="term" value="F:poly(ADP-ribose) glycohydrolase activity"/>
    <property type="evidence" value="ECO:0007669"/>
    <property type="project" value="UniProtKB-EC"/>
</dbReference>